<evidence type="ECO:0000313" key="14">
    <source>
        <dbReference type="Proteomes" id="UP000663865"/>
    </source>
</evidence>
<evidence type="ECO:0000256" key="11">
    <source>
        <dbReference type="ARBA" id="ARBA00023180"/>
    </source>
</evidence>
<proteinExistence type="inferred from homology"/>
<comment type="caution">
    <text evidence="13">The sequence shown here is derived from an EMBL/GenBank/DDBJ whole genome shotgun (WGS) entry which is preliminary data.</text>
</comment>
<dbReference type="InterPro" id="IPR003593">
    <property type="entry name" value="AAA+_ATPase"/>
</dbReference>
<evidence type="ECO:0000256" key="8">
    <source>
        <dbReference type="ARBA" id="ARBA00022967"/>
    </source>
</evidence>
<evidence type="ECO:0000256" key="6">
    <source>
        <dbReference type="ARBA" id="ARBA00022741"/>
    </source>
</evidence>
<dbReference type="Proteomes" id="UP000663865">
    <property type="component" value="Unassembled WGS sequence"/>
</dbReference>
<comment type="subcellular location">
    <subcellularLocation>
        <location evidence="1">Membrane</location>
        <topology evidence="1">Multi-pass membrane protein</topology>
    </subcellularLocation>
</comment>
<dbReference type="FunFam" id="3.40.50.300:FF:000479">
    <property type="entry name" value="Multidrug resistance protein 1A"/>
    <property type="match status" value="1"/>
</dbReference>
<dbReference type="SMART" id="SM00382">
    <property type="entry name" value="AAA"/>
    <property type="match status" value="1"/>
</dbReference>
<dbReference type="InterPro" id="IPR017871">
    <property type="entry name" value="ABC_transporter-like_CS"/>
</dbReference>
<dbReference type="GO" id="GO:0005524">
    <property type="term" value="F:ATP binding"/>
    <property type="evidence" value="ECO:0007669"/>
    <property type="project" value="UniProtKB-KW"/>
</dbReference>
<evidence type="ECO:0000256" key="9">
    <source>
        <dbReference type="ARBA" id="ARBA00022989"/>
    </source>
</evidence>
<keyword evidence="7" id="KW-0067">ATP-binding</keyword>
<feature type="domain" description="ABC transporter" evidence="12">
    <location>
        <begin position="1"/>
        <end position="204"/>
    </location>
</feature>
<sequence length="208" mass="23325">PSGCGKSTIAQLIERFYDVTRGQLHLDGIDIRQLNIKWIRSRLGLVSQEPVLFGMTIAKNIAYGKENISMEEIMDAANKANIHSFIQQLPEGYETNVGRKGSQMSGGEKQRIAIARILVRRPKVLILDEATSAMDSYNEQVVQEALERAQDEDPSRTSVVIAHRLSTIRSCDVICVIGKGRVMESGTHTELIQQRGVYYQMYTHNESS</sequence>
<accession>A0A817WS85</accession>
<dbReference type="PANTHER" id="PTHR43394">
    <property type="entry name" value="ATP-DEPENDENT PERMEASE MDL1, MITOCHONDRIAL"/>
    <property type="match status" value="1"/>
</dbReference>
<dbReference type="Gene3D" id="3.40.50.300">
    <property type="entry name" value="P-loop containing nucleotide triphosphate hydrolases"/>
    <property type="match status" value="1"/>
</dbReference>
<keyword evidence="6" id="KW-0547">Nucleotide-binding</keyword>
<evidence type="ECO:0000259" key="12">
    <source>
        <dbReference type="PROSITE" id="PS50893"/>
    </source>
</evidence>
<evidence type="ECO:0000256" key="5">
    <source>
        <dbReference type="ARBA" id="ARBA00022737"/>
    </source>
</evidence>
<name>A0A817WS85_9BILA</name>
<protein>
    <recommendedName>
        <fullName evidence="12">ABC transporter domain-containing protein</fullName>
    </recommendedName>
</protein>
<dbReference type="Pfam" id="PF00005">
    <property type="entry name" value="ABC_tran"/>
    <property type="match status" value="1"/>
</dbReference>
<dbReference type="PANTHER" id="PTHR43394:SF11">
    <property type="entry name" value="ATP-BINDING CASSETTE TRANSPORTER"/>
    <property type="match status" value="1"/>
</dbReference>
<dbReference type="AlphaFoldDB" id="A0A817WS85"/>
<keyword evidence="8" id="KW-1278">Translocase</keyword>
<dbReference type="PROSITE" id="PS50893">
    <property type="entry name" value="ABC_TRANSPORTER_2"/>
    <property type="match status" value="1"/>
</dbReference>
<evidence type="ECO:0000256" key="4">
    <source>
        <dbReference type="ARBA" id="ARBA00022692"/>
    </source>
</evidence>
<dbReference type="GO" id="GO:0015421">
    <property type="term" value="F:ABC-type oligopeptide transporter activity"/>
    <property type="evidence" value="ECO:0007669"/>
    <property type="project" value="TreeGrafter"/>
</dbReference>
<comment type="similarity">
    <text evidence="2">Belongs to the ABC transporter superfamily. ABCB family. Multidrug resistance exporter (TC 3.A.1.201) subfamily.</text>
</comment>
<evidence type="ECO:0000256" key="3">
    <source>
        <dbReference type="ARBA" id="ARBA00022448"/>
    </source>
</evidence>
<evidence type="ECO:0000256" key="2">
    <source>
        <dbReference type="ARBA" id="ARBA00007577"/>
    </source>
</evidence>
<keyword evidence="3" id="KW-0813">Transport</keyword>
<dbReference type="InterPro" id="IPR027417">
    <property type="entry name" value="P-loop_NTPase"/>
</dbReference>
<evidence type="ECO:0000313" key="13">
    <source>
        <dbReference type="EMBL" id="CAF3358962.1"/>
    </source>
</evidence>
<dbReference type="InterPro" id="IPR039421">
    <property type="entry name" value="Type_1_exporter"/>
</dbReference>
<dbReference type="GO" id="GO:0016887">
    <property type="term" value="F:ATP hydrolysis activity"/>
    <property type="evidence" value="ECO:0007669"/>
    <property type="project" value="InterPro"/>
</dbReference>
<evidence type="ECO:0000256" key="7">
    <source>
        <dbReference type="ARBA" id="ARBA00022840"/>
    </source>
</evidence>
<dbReference type="GO" id="GO:0005743">
    <property type="term" value="C:mitochondrial inner membrane"/>
    <property type="evidence" value="ECO:0007669"/>
    <property type="project" value="TreeGrafter"/>
</dbReference>
<evidence type="ECO:0000256" key="10">
    <source>
        <dbReference type="ARBA" id="ARBA00023136"/>
    </source>
</evidence>
<dbReference type="GO" id="GO:0090374">
    <property type="term" value="P:oligopeptide export from mitochondrion"/>
    <property type="evidence" value="ECO:0007669"/>
    <property type="project" value="TreeGrafter"/>
</dbReference>
<keyword evidence="4" id="KW-0812">Transmembrane</keyword>
<organism evidence="13 14">
    <name type="scientific">Rotaria socialis</name>
    <dbReference type="NCBI Taxonomy" id="392032"/>
    <lineage>
        <taxon>Eukaryota</taxon>
        <taxon>Metazoa</taxon>
        <taxon>Spiralia</taxon>
        <taxon>Gnathifera</taxon>
        <taxon>Rotifera</taxon>
        <taxon>Eurotatoria</taxon>
        <taxon>Bdelloidea</taxon>
        <taxon>Philodinida</taxon>
        <taxon>Philodinidae</taxon>
        <taxon>Rotaria</taxon>
    </lineage>
</organism>
<dbReference type="SUPFAM" id="SSF52540">
    <property type="entry name" value="P-loop containing nucleoside triphosphate hydrolases"/>
    <property type="match status" value="1"/>
</dbReference>
<keyword evidence="9" id="KW-1133">Transmembrane helix</keyword>
<feature type="non-terminal residue" evidence="13">
    <location>
        <position position="1"/>
    </location>
</feature>
<dbReference type="PROSITE" id="PS00211">
    <property type="entry name" value="ABC_TRANSPORTER_1"/>
    <property type="match status" value="1"/>
</dbReference>
<keyword evidence="11" id="KW-0325">Glycoprotein</keyword>
<keyword evidence="5" id="KW-0677">Repeat</keyword>
<dbReference type="EMBL" id="CAJNYV010000378">
    <property type="protein sequence ID" value="CAF3358962.1"/>
    <property type="molecule type" value="Genomic_DNA"/>
</dbReference>
<evidence type="ECO:0000256" key="1">
    <source>
        <dbReference type="ARBA" id="ARBA00004141"/>
    </source>
</evidence>
<gene>
    <name evidence="13" type="ORF">KIK155_LOCUS4307</name>
</gene>
<keyword evidence="10" id="KW-0472">Membrane</keyword>
<dbReference type="InterPro" id="IPR003439">
    <property type="entry name" value="ABC_transporter-like_ATP-bd"/>
</dbReference>
<reference evidence="13" key="1">
    <citation type="submission" date="2021-02" db="EMBL/GenBank/DDBJ databases">
        <authorList>
            <person name="Nowell W R."/>
        </authorList>
    </citation>
    <scope>NUCLEOTIDE SEQUENCE</scope>
</reference>